<sequence>MSVWHIKGEDAAERLLKDNILQIPQPWMPFFNFELAVSVEPESGDIIDIDSDDGTPRRFMLRRIRQIYEAMDGEETAVKNYDCQYVELIDP</sequence>
<dbReference type="STRING" id="1295009.MMINT_16980"/>
<gene>
    <name evidence="1" type="ORF">MMINT_16980</name>
</gene>
<evidence type="ECO:0000313" key="1">
    <source>
        <dbReference type="EMBL" id="AGN26990.1"/>
    </source>
</evidence>
<dbReference type="Proteomes" id="UP000014070">
    <property type="component" value="Chromosome"/>
</dbReference>
<dbReference type="InParanoid" id="R9T8F9"/>
<dbReference type="GeneID" id="41324057"/>
<dbReference type="KEGG" id="mer:MMINT_16980"/>
<proteinExistence type="predicted"/>
<dbReference type="HOGENOM" id="CLU_2419869_0_0_2"/>
<reference evidence="1 2" key="1">
    <citation type="journal article" date="2013" name="Genome Announc.">
        <title>Genome sequence of 'Candidatus Methanomassiliicoccus intestinalis' Issoire-Mx1, a third thermoplasmatales-related methanogenic archaeon from human feces.</title>
        <authorList>
            <person name="Borrel G."/>
            <person name="Harris H.M."/>
            <person name="Parisot N."/>
            <person name="Gaci N."/>
            <person name="Tottey W."/>
            <person name="Mihajlovski A."/>
            <person name="Deane J."/>
            <person name="Gribaldo S."/>
            <person name="Bardot O."/>
            <person name="Peyretaillade E."/>
            <person name="Peyret P."/>
            <person name="O'Toole P.W."/>
            <person name="Brugere J.F."/>
        </authorList>
    </citation>
    <scope>NUCLEOTIDE SEQUENCE [LARGE SCALE GENOMIC DNA]</scope>
    <source>
        <strain evidence="1 2">Issoire-Mx1</strain>
    </source>
</reference>
<name>R9T8F9_METII</name>
<dbReference type="AlphaFoldDB" id="R9T8F9"/>
<dbReference type="RefSeq" id="WP_020449515.1">
    <property type="nucleotide sequence ID" value="NC_021353.1"/>
</dbReference>
<organism evidence="1 2">
    <name type="scientific">Methanomassiliicoccus intestinalis (strain Issoire-Mx1)</name>
    <dbReference type="NCBI Taxonomy" id="1295009"/>
    <lineage>
        <taxon>Archaea</taxon>
        <taxon>Methanobacteriati</taxon>
        <taxon>Thermoplasmatota</taxon>
        <taxon>Thermoplasmata</taxon>
        <taxon>Methanomassiliicoccales</taxon>
        <taxon>Methanomassiliicoccaceae</taxon>
        <taxon>Methanomassiliicoccus</taxon>
    </lineage>
</organism>
<evidence type="ECO:0000313" key="2">
    <source>
        <dbReference type="Proteomes" id="UP000014070"/>
    </source>
</evidence>
<accession>R9T8F9</accession>
<protein>
    <submittedName>
        <fullName evidence="1">Uncharacterized protein</fullName>
    </submittedName>
</protein>
<dbReference type="EMBL" id="CP005934">
    <property type="protein sequence ID" value="AGN26990.1"/>
    <property type="molecule type" value="Genomic_DNA"/>
</dbReference>
<keyword evidence="2" id="KW-1185">Reference proteome</keyword>